<evidence type="ECO:0000256" key="2">
    <source>
        <dbReference type="ARBA" id="ARBA00022729"/>
    </source>
</evidence>
<dbReference type="SUPFAM" id="SSF53955">
    <property type="entry name" value="Lysozyme-like"/>
    <property type="match status" value="1"/>
</dbReference>
<keyword evidence="3" id="KW-0378">Hydrolase</keyword>
<dbReference type="InterPro" id="IPR023346">
    <property type="entry name" value="Lysozyme-like_dom_sf"/>
</dbReference>
<gene>
    <name evidence="5" type="ORF">G7071_15070</name>
</gene>
<feature type="domain" description="G5" evidence="4">
    <location>
        <begin position="52"/>
        <end position="132"/>
    </location>
</feature>
<dbReference type="SMART" id="SM01208">
    <property type="entry name" value="G5"/>
    <property type="match status" value="1"/>
</dbReference>
<dbReference type="InterPro" id="IPR010618">
    <property type="entry name" value="RPF"/>
</dbReference>
<dbReference type="Gene3D" id="2.20.230.10">
    <property type="entry name" value="Resuscitation-promoting factor rpfb"/>
    <property type="match status" value="1"/>
</dbReference>
<reference evidence="5 6" key="1">
    <citation type="submission" date="2020-03" db="EMBL/GenBank/DDBJ databases">
        <title>Nocardioides sp. nov., isolated from fish.</title>
        <authorList>
            <person name="Hyun D.-W."/>
            <person name="Bae J.-W."/>
        </authorList>
    </citation>
    <scope>NUCLEOTIDE SEQUENCE [LARGE SCALE GENOMIC DNA]</scope>
    <source>
        <strain evidence="5 6">HDW12A</strain>
    </source>
</reference>
<evidence type="ECO:0000259" key="4">
    <source>
        <dbReference type="PROSITE" id="PS51109"/>
    </source>
</evidence>
<dbReference type="Pfam" id="PF06737">
    <property type="entry name" value="Transglycosylas"/>
    <property type="match status" value="1"/>
</dbReference>
<proteinExistence type="inferred from homology"/>
<dbReference type="EMBL" id="CP049866">
    <property type="protein sequence ID" value="QIK77459.1"/>
    <property type="molecule type" value="Genomic_DNA"/>
</dbReference>
<sequence length="214" mass="23793">MEVAVEPRIWPSRLMASQGVVVDGNDLVEVVRDGREVSGPKKRVREGDTVRLVDVEKRRKTKRRSVPAGVVEVPTTELAPGRRKVVREGKAGVRRLRAVRTIHNGEPVNYRVVRRTTIRPPQPRRVLVGRQPWSVRGADGLNWSALARCESGGNPRAVNPAGYYGLYQFNVATWGSVGGSGMPHHASSSEQTYRAKLLYKSRGRSPWPTCGRLL</sequence>
<dbReference type="GO" id="GO:0016787">
    <property type="term" value="F:hydrolase activity"/>
    <property type="evidence" value="ECO:0007669"/>
    <property type="project" value="UniProtKB-KW"/>
</dbReference>
<evidence type="ECO:0000313" key="5">
    <source>
        <dbReference type="EMBL" id="QIK77459.1"/>
    </source>
</evidence>
<keyword evidence="6" id="KW-1185">Reference proteome</keyword>
<protein>
    <submittedName>
        <fullName evidence="5">Resuscitation-promoting factor</fullName>
    </submittedName>
</protein>
<dbReference type="CDD" id="cd13925">
    <property type="entry name" value="RPF"/>
    <property type="match status" value="1"/>
</dbReference>
<dbReference type="Pfam" id="PF07501">
    <property type="entry name" value="G5"/>
    <property type="match status" value="1"/>
</dbReference>
<dbReference type="PROSITE" id="PS51109">
    <property type="entry name" value="G5"/>
    <property type="match status" value="1"/>
</dbReference>
<evidence type="ECO:0000313" key="6">
    <source>
        <dbReference type="Proteomes" id="UP000502035"/>
    </source>
</evidence>
<dbReference type="KEGG" id="npi:G7071_15070"/>
<organism evidence="5 6">
    <name type="scientific">Nocardioides piscis</name>
    <dbReference type="NCBI Taxonomy" id="2714938"/>
    <lineage>
        <taxon>Bacteria</taxon>
        <taxon>Bacillati</taxon>
        <taxon>Actinomycetota</taxon>
        <taxon>Actinomycetes</taxon>
        <taxon>Propionibacteriales</taxon>
        <taxon>Nocardioidaceae</taxon>
        <taxon>Nocardioides</taxon>
    </lineage>
</organism>
<dbReference type="Proteomes" id="UP000502035">
    <property type="component" value="Chromosome"/>
</dbReference>
<keyword evidence="2" id="KW-0732">Signal</keyword>
<evidence type="ECO:0000256" key="1">
    <source>
        <dbReference type="ARBA" id="ARBA00010830"/>
    </source>
</evidence>
<name>A0A6G7YL41_9ACTN</name>
<dbReference type="Gene3D" id="1.10.530.10">
    <property type="match status" value="1"/>
</dbReference>
<dbReference type="InterPro" id="IPR011098">
    <property type="entry name" value="G5_dom"/>
</dbReference>
<comment type="similarity">
    <text evidence="1">Belongs to the transglycosylase family. Rpf subfamily.</text>
</comment>
<accession>A0A6G7YL41</accession>
<dbReference type="AlphaFoldDB" id="A0A6G7YL41"/>
<evidence type="ECO:0000256" key="3">
    <source>
        <dbReference type="ARBA" id="ARBA00022801"/>
    </source>
</evidence>